<name>A0A395XM87_9FIRM</name>
<evidence type="ECO:0000313" key="2">
    <source>
        <dbReference type="Proteomes" id="UP000266376"/>
    </source>
</evidence>
<gene>
    <name evidence="1" type="ORF">DWV67_15645</name>
</gene>
<dbReference type="EMBL" id="QSAJ01000069">
    <property type="protein sequence ID" value="RGW47116.1"/>
    <property type="molecule type" value="Genomic_DNA"/>
</dbReference>
<dbReference type="Proteomes" id="UP000266376">
    <property type="component" value="Unassembled WGS sequence"/>
</dbReference>
<dbReference type="AlphaFoldDB" id="A0A395XM87"/>
<organism evidence="1 2">
    <name type="scientific">Dorea formicigenerans</name>
    <dbReference type="NCBI Taxonomy" id="39486"/>
    <lineage>
        <taxon>Bacteria</taxon>
        <taxon>Bacillati</taxon>
        <taxon>Bacillota</taxon>
        <taxon>Clostridia</taxon>
        <taxon>Lachnospirales</taxon>
        <taxon>Lachnospiraceae</taxon>
        <taxon>Dorea</taxon>
    </lineage>
</organism>
<reference evidence="1 2" key="1">
    <citation type="submission" date="2018-08" db="EMBL/GenBank/DDBJ databases">
        <title>A genome reference for cultivated species of the human gut microbiota.</title>
        <authorList>
            <person name="Zou Y."/>
            <person name="Xue W."/>
            <person name="Luo G."/>
        </authorList>
    </citation>
    <scope>NUCLEOTIDE SEQUENCE [LARGE SCALE GENOMIC DNA]</scope>
    <source>
        <strain evidence="1 2">AF12-11</strain>
    </source>
</reference>
<accession>A0A395XM87</accession>
<evidence type="ECO:0000313" key="1">
    <source>
        <dbReference type="EMBL" id="RGW47116.1"/>
    </source>
</evidence>
<proteinExistence type="predicted"/>
<protein>
    <submittedName>
        <fullName evidence="1">Uncharacterized protein</fullName>
    </submittedName>
</protein>
<sequence length="83" mass="9596">MVENKQMLLYSAQKSVDNISKLAIENADDEECYLVIGTALHWVIDCIDRIPEKQIKEEHKKLFSGLRFANNCLKHNITFQKSS</sequence>
<comment type="caution">
    <text evidence="1">The sequence shown here is derived from an EMBL/GenBank/DDBJ whole genome shotgun (WGS) entry which is preliminary data.</text>
</comment>